<dbReference type="EMBL" id="BBNQ01000003">
    <property type="protein sequence ID" value="GAL61675.1"/>
    <property type="molecule type" value="Genomic_DNA"/>
</dbReference>
<reference evidence="1 2" key="1">
    <citation type="journal article" date="2014" name="Genome Announc.">
        <title>Draft Genome Sequences of Marine Flavobacterium Algibacter lectus Strains SS8 and NR4.</title>
        <authorList>
            <person name="Takatani N."/>
            <person name="Nakanishi M."/>
            <person name="Meirelles P."/>
            <person name="Mino S."/>
            <person name="Suda W."/>
            <person name="Oshima K."/>
            <person name="Hattori M."/>
            <person name="Ohkuma M."/>
            <person name="Hosokawa M."/>
            <person name="Miyashita K."/>
            <person name="Thompson F.L."/>
            <person name="Niwa A."/>
            <person name="Sawabe T."/>
            <person name="Sawabe T."/>
        </authorList>
    </citation>
    <scope>NUCLEOTIDE SEQUENCE [LARGE SCALE GENOMIC DNA]</scope>
    <source>
        <strain evidence="1 2">JCM 19300</strain>
    </source>
</reference>
<comment type="caution">
    <text evidence="1">The sequence shown here is derived from an EMBL/GenBank/DDBJ whole genome shotgun (WGS) entry which is preliminary data.</text>
</comment>
<evidence type="ECO:0000313" key="2">
    <source>
        <dbReference type="Proteomes" id="UP000029644"/>
    </source>
</evidence>
<dbReference type="OrthoDB" id="1428168at2"/>
<proteinExistence type="predicted"/>
<evidence type="ECO:0000313" key="1">
    <source>
        <dbReference type="EMBL" id="GAL61675.1"/>
    </source>
</evidence>
<organism evidence="1 2">
    <name type="scientific">Algibacter lectus</name>
    <dbReference type="NCBI Taxonomy" id="221126"/>
    <lineage>
        <taxon>Bacteria</taxon>
        <taxon>Pseudomonadati</taxon>
        <taxon>Bacteroidota</taxon>
        <taxon>Flavobacteriia</taxon>
        <taxon>Flavobacteriales</taxon>
        <taxon>Flavobacteriaceae</taxon>
        <taxon>Algibacter</taxon>
    </lineage>
</organism>
<dbReference type="AlphaFoldDB" id="A0A090VA25"/>
<name>A0A090VA25_9FLAO</name>
<dbReference type="RefSeq" id="WP_042503555.1">
    <property type="nucleotide sequence ID" value="NZ_BBNQ01000003.1"/>
</dbReference>
<dbReference type="Proteomes" id="UP000029644">
    <property type="component" value="Unassembled WGS sequence"/>
</dbReference>
<accession>A0A090VA25</accession>
<protein>
    <submittedName>
        <fullName evidence="1">Uncharacterized protein</fullName>
    </submittedName>
</protein>
<gene>
    <name evidence="1" type="ORF">JCM19300_1498</name>
</gene>
<sequence>MIKPIRIIESDIEVELYTGTFDVYVLGGWDVLVDDFTFSLTNTLTGRVINPKVTQWRVQSYQDGERAKKIMTLDVLEKGKYLIDFKNQDSLKVWKSGFPFISRLLTLPIEKQWVQICIV</sequence>